<organism evidence="5 6">
    <name type="scientific">OM182 bacterium</name>
    <dbReference type="NCBI Taxonomy" id="2510334"/>
    <lineage>
        <taxon>Bacteria</taxon>
        <taxon>Pseudomonadati</taxon>
        <taxon>Pseudomonadota</taxon>
        <taxon>Gammaproteobacteria</taxon>
        <taxon>OMG group</taxon>
        <taxon>OM182 clade</taxon>
    </lineage>
</organism>
<dbReference type="PANTHER" id="PTHR10272">
    <property type="entry name" value="PLATELET-ACTIVATING FACTOR ACETYLHYDROLASE"/>
    <property type="match status" value="1"/>
</dbReference>
<keyword evidence="3" id="KW-0443">Lipid metabolism</keyword>
<comment type="caution">
    <text evidence="5">The sequence shown here is derived from an EMBL/GenBank/DDBJ whole genome shotgun (WGS) entry which is preliminary data.</text>
</comment>
<keyword evidence="4" id="KW-0732">Signal</keyword>
<gene>
    <name evidence="5" type="ORF">EVA69_05985</name>
</gene>
<evidence type="ECO:0000256" key="1">
    <source>
        <dbReference type="ARBA" id="ARBA00022801"/>
    </source>
</evidence>
<evidence type="ECO:0000256" key="3">
    <source>
        <dbReference type="ARBA" id="ARBA00023098"/>
    </source>
</evidence>
<dbReference type="Gene3D" id="3.40.50.1820">
    <property type="entry name" value="alpha/beta hydrolase"/>
    <property type="match status" value="1"/>
</dbReference>
<evidence type="ECO:0000256" key="4">
    <source>
        <dbReference type="SAM" id="SignalP"/>
    </source>
</evidence>
<proteinExistence type="predicted"/>
<protein>
    <submittedName>
        <fullName evidence="5">Dienelactone hydrolase</fullName>
    </submittedName>
</protein>
<dbReference type="Proteomes" id="UP000320404">
    <property type="component" value="Unassembled WGS sequence"/>
</dbReference>
<evidence type="ECO:0000256" key="2">
    <source>
        <dbReference type="ARBA" id="ARBA00022963"/>
    </source>
</evidence>
<dbReference type="Pfam" id="PF03403">
    <property type="entry name" value="PAF-AH_p_II"/>
    <property type="match status" value="1"/>
</dbReference>
<dbReference type="PANTHER" id="PTHR10272:SF0">
    <property type="entry name" value="PLATELET-ACTIVATING FACTOR ACETYLHYDROLASE"/>
    <property type="match status" value="1"/>
</dbReference>
<feature type="chain" id="PRO_5022033571" evidence="4">
    <location>
        <begin position="20"/>
        <end position="431"/>
    </location>
</feature>
<dbReference type="GO" id="GO:0003847">
    <property type="term" value="F:1-alkyl-2-acetylglycerophosphocholine esterase activity"/>
    <property type="evidence" value="ECO:0007669"/>
    <property type="project" value="TreeGrafter"/>
</dbReference>
<reference evidence="5 6" key="1">
    <citation type="submission" date="2019-02" db="EMBL/GenBank/DDBJ databases">
        <title>Prokaryotic population dynamics and viral predation in marine succession experiment using metagenomics: the confinement effect.</title>
        <authorList>
            <person name="Haro-Moreno J.M."/>
            <person name="Rodriguez-Valera F."/>
            <person name="Lopez-Perez M."/>
        </authorList>
    </citation>
    <scope>NUCLEOTIDE SEQUENCE [LARGE SCALE GENOMIC DNA]</scope>
    <source>
        <strain evidence="5">MED-G158</strain>
    </source>
</reference>
<accession>A0A520RVY7</accession>
<feature type="signal peptide" evidence="4">
    <location>
        <begin position="1"/>
        <end position="19"/>
    </location>
</feature>
<evidence type="ECO:0000313" key="5">
    <source>
        <dbReference type="EMBL" id="RZO74375.1"/>
    </source>
</evidence>
<name>A0A520RVY7_9GAMM</name>
<keyword evidence="1 5" id="KW-0378">Hydrolase</keyword>
<evidence type="ECO:0000313" key="6">
    <source>
        <dbReference type="Proteomes" id="UP000320404"/>
    </source>
</evidence>
<dbReference type="GO" id="GO:0016042">
    <property type="term" value="P:lipid catabolic process"/>
    <property type="evidence" value="ECO:0007669"/>
    <property type="project" value="UniProtKB-KW"/>
</dbReference>
<sequence length="431" mass="46738">MSRFILGAFSVFISAALFAQVNRIDTVRGDAPELARFGGYDIGVRALQLVDPGRIDVINTPRGGDNVIYDRPLNVEIWYPANLNGQVPGGTYQAITRNPEITAILSGRAVRDAEPNPADGPYPLVIISHGHPGNRFLMSHSAESLASKGYVVASIDHTDSTYESEQNFFSTLYNRPLDQRFVLAGLAEMEGSDPVFGDMINADNTGIIGYSMGGYGLVNNLGGAYSTDMIGSFMAPPNELLAEHTENNPDYRDNLDSRIKAGVAVGPWGMNNGLWRVEDLAGITVSTLYIAGSADGVSGYENGTRAIFEAAVNSDRHLLTFKNAGHNAGAPIPLPVEVLNSEGQIGASHYTDPVWDNVRMNNIMDHFVTAYFDYHLKSEDLMLTYFDLIPDGADGVYSVRDGQQSEDHTYWRGFSSGGAVGLMMEHLAPGE</sequence>
<keyword evidence="2" id="KW-0442">Lipid degradation</keyword>
<dbReference type="SUPFAM" id="SSF53474">
    <property type="entry name" value="alpha/beta-Hydrolases"/>
    <property type="match status" value="1"/>
</dbReference>
<dbReference type="AlphaFoldDB" id="A0A520RVY7"/>
<dbReference type="EMBL" id="SHAH01000103">
    <property type="protein sequence ID" value="RZO74375.1"/>
    <property type="molecule type" value="Genomic_DNA"/>
</dbReference>
<dbReference type="InterPro" id="IPR029058">
    <property type="entry name" value="AB_hydrolase_fold"/>
</dbReference>